<dbReference type="Gene3D" id="3.30.70.270">
    <property type="match status" value="1"/>
</dbReference>
<evidence type="ECO:0000259" key="2">
    <source>
        <dbReference type="PROSITE" id="PS50887"/>
    </source>
</evidence>
<feature type="transmembrane region" description="Helical" evidence="1">
    <location>
        <begin position="161"/>
        <end position="179"/>
    </location>
</feature>
<organism evidence="3 4">
    <name type="scientific">Parafrankia soli</name>
    <dbReference type="NCBI Taxonomy" id="2599596"/>
    <lineage>
        <taxon>Bacteria</taxon>
        <taxon>Bacillati</taxon>
        <taxon>Actinomycetota</taxon>
        <taxon>Actinomycetes</taxon>
        <taxon>Frankiales</taxon>
        <taxon>Frankiaceae</taxon>
        <taxon>Parafrankia</taxon>
    </lineage>
</organism>
<dbReference type="SUPFAM" id="SSF55073">
    <property type="entry name" value="Nucleotide cyclase"/>
    <property type="match status" value="1"/>
</dbReference>
<dbReference type="AlphaFoldDB" id="A0A1S1PME1"/>
<feature type="transmembrane region" description="Helical" evidence="1">
    <location>
        <begin position="121"/>
        <end position="140"/>
    </location>
</feature>
<evidence type="ECO:0000313" key="4">
    <source>
        <dbReference type="Proteomes" id="UP000179769"/>
    </source>
</evidence>
<dbReference type="NCBIfam" id="TIGR00254">
    <property type="entry name" value="GGDEF"/>
    <property type="match status" value="1"/>
</dbReference>
<evidence type="ECO:0000313" key="3">
    <source>
        <dbReference type="EMBL" id="OHV21104.1"/>
    </source>
</evidence>
<dbReference type="InterPro" id="IPR043128">
    <property type="entry name" value="Rev_trsase/Diguanyl_cyclase"/>
</dbReference>
<sequence length="544" mass="57171">MSGLRGGVAAVSRAWRSTGAGRTPPLLSWAVVGCLVLLGLDVAVVVLLDPRPAAAAVTSTAAAFLVATAVSCLWTARRARGAERRWRLLIGLATAGAVAPSLGTAKTLLAGGSVAGRFSPAQAGFFVLYGVALLGLLSLPSEPIDGPGESASTVRRRGHRWYAITVLDSILIVGSIALLEWGTVLATVVQVGAPDLMQFLFALVQPVTSMILAAAVLLIASFRRPRSLATSALLGAGLLISTVTGNGFLYLAAAGNRAAPPGAYLGFALSWLLTFLAALVPVPARVQPDVPAQPGPRAIWAHAVLPYMTLCAAGLLVLGKLSTGAQLDRVETYGMVCLLLVVLVRQMVTLAENGQLLAEVRERERQLHYQAFYDPLTGLANRALFIRRLQRALSRDADNGGRGDGAAPVSLLFLDLDDFKQVNDTFGHATGDELLKISAERLRAGTRALDTVARLGGDEFAVILDGGGPDDPRRIGERLATAVQAPCQVAGRPYTPRASLGLVTLDGSTARPASPDILLHQADLAMYAAKRERAGRLVVYRPDL</sequence>
<feature type="domain" description="GGDEF" evidence="2">
    <location>
        <begin position="407"/>
        <end position="542"/>
    </location>
</feature>
<feature type="transmembrane region" description="Helical" evidence="1">
    <location>
        <begin position="88"/>
        <end position="109"/>
    </location>
</feature>
<dbReference type="OrthoDB" id="23692at2"/>
<keyword evidence="1" id="KW-0812">Transmembrane</keyword>
<accession>A0A1S1PME1</accession>
<reference evidence="4" key="1">
    <citation type="submission" date="2016-07" db="EMBL/GenBank/DDBJ databases">
        <title>Frankia sp. NRRL B-16219 Genome sequencing.</title>
        <authorList>
            <person name="Ghodhbane-Gtari F."/>
            <person name="Swanson E."/>
            <person name="Gueddou A."/>
            <person name="Louati M."/>
            <person name="Nouioui I."/>
            <person name="Hezbri K."/>
            <person name="Abebe-Akele F."/>
            <person name="Simpson S."/>
            <person name="Morris K."/>
            <person name="Thomas K."/>
            <person name="Gtari M."/>
            <person name="Tisa L.S."/>
        </authorList>
    </citation>
    <scope>NUCLEOTIDE SEQUENCE [LARGE SCALE GENOMIC DNA]</scope>
    <source>
        <strain evidence="4">NRRL B-16219</strain>
    </source>
</reference>
<dbReference type="PROSITE" id="PS51257">
    <property type="entry name" value="PROKAR_LIPOPROTEIN"/>
    <property type="match status" value="1"/>
</dbReference>
<feature type="transmembrane region" description="Helical" evidence="1">
    <location>
        <begin position="232"/>
        <end position="252"/>
    </location>
</feature>
<dbReference type="InterPro" id="IPR029787">
    <property type="entry name" value="Nucleotide_cyclase"/>
</dbReference>
<dbReference type="Proteomes" id="UP000179769">
    <property type="component" value="Unassembled WGS sequence"/>
</dbReference>
<dbReference type="Pfam" id="PF00990">
    <property type="entry name" value="GGDEF"/>
    <property type="match status" value="1"/>
</dbReference>
<dbReference type="EMBL" id="MAXA01000257">
    <property type="protein sequence ID" value="OHV21104.1"/>
    <property type="molecule type" value="Genomic_DNA"/>
</dbReference>
<proteinExistence type="predicted"/>
<protein>
    <submittedName>
        <fullName evidence="3">Diguanylate cyclase</fullName>
    </submittedName>
</protein>
<feature type="transmembrane region" description="Helical" evidence="1">
    <location>
        <begin position="54"/>
        <end position="76"/>
    </location>
</feature>
<keyword evidence="4" id="KW-1185">Reference proteome</keyword>
<dbReference type="PANTHER" id="PTHR46663:SF2">
    <property type="entry name" value="GGDEF DOMAIN-CONTAINING PROTEIN"/>
    <property type="match status" value="1"/>
</dbReference>
<comment type="caution">
    <text evidence="3">The sequence shown here is derived from an EMBL/GenBank/DDBJ whole genome shotgun (WGS) entry which is preliminary data.</text>
</comment>
<dbReference type="InterPro" id="IPR000160">
    <property type="entry name" value="GGDEF_dom"/>
</dbReference>
<feature type="transmembrane region" description="Helical" evidence="1">
    <location>
        <begin position="199"/>
        <end position="220"/>
    </location>
</feature>
<dbReference type="InterPro" id="IPR052163">
    <property type="entry name" value="DGC-Regulatory_Protein"/>
</dbReference>
<dbReference type="PANTHER" id="PTHR46663">
    <property type="entry name" value="DIGUANYLATE CYCLASE DGCT-RELATED"/>
    <property type="match status" value="1"/>
</dbReference>
<gene>
    <name evidence="3" type="ORF">BBK14_07310</name>
</gene>
<feature type="transmembrane region" description="Helical" evidence="1">
    <location>
        <begin position="26"/>
        <end position="48"/>
    </location>
</feature>
<feature type="transmembrane region" description="Helical" evidence="1">
    <location>
        <begin position="264"/>
        <end position="286"/>
    </location>
</feature>
<dbReference type="RefSeq" id="WP_071066459.1">
    <property type="nucleotide sequence ID" value="NZ_MAXA01000257.1"/>
</dbReference>
<dbReference type="CDD" id="cd01949">
    <property type="entry name" value="GGDEF"/>
    <property type="match status" value="1"/>
</dbReference>
<evidence type="ECO:0000256" key="1">
    <source>
        <dbReference type="SAM" id="Phobius"/>
    </source>
</evidence>
<feature type="transmembrane region" description="Helical" evidence="1">
    <location>
        <begin position="298"/>
        <end position="318"/>
    </location>
</feature>
<keyword evidence="1" id="KW-1133">Transmembrane helix</keyword>
<keyword evidence="1" id="KW-0472">Membrane</keyword>
<name>A0A1S1PME1_9ACTN</name>
<dbReference type="SMART" id="SM00267">
    <property type="entry name" value="GGDEF"/>
    <property type="match status" value="1"/>
</dbReference>
<dbReference type="PROSITE" id="PS50887">
    <property type="entry name" value="GGDEF"/>
    <property type="match status" value="1"/>
</dbReference>